<dbReference type="FunFam" id="3.30.70.270:FF:000001">
    <property type="entry name" value="Diguanylate cyclase domain protein"/>
    <property type="match status" value="1"/>
</dbReference>
<protein>
    <submittedName>
        <fullName evidence="3">Diguanylate cyclase (GGDEF)-like protein</fullName>
    </submittedName>
</protein>
<dbReference type="PROSITE" id="PS50887">
    <property type="entry name" value="GGDEF"/>
    <property type="match status" value="1"/>
</dbReference>
<dbReference type="EMBL" id="JAVDYC010000001">
    <property type="protein sequence ID" value="MDR7327589.1"/>
    <property type="molecule type" value="Genomic_DNA"/>
</dbReference>
<dbReference type="CDD" id="cd01949">
    <property type="entry name" value="GGDEF"/>
    <property type="match status" value="1"/>
</dbReference>
<dbReference type="NCBIfam" id="TIGR00254">
    <property type="entry name" value="GGDEF"/>
    <property type="match status" value="1"/>
</dbReference>
<organism evidence="3 4">
    <name type="scientific">Catenuloplanes niger</name>
    <dbReference type="NCBI Taxonomy" id="587534"/>
    <lineage>
        <taxon>Bacteria</taxon>
        <taxon>Bacillati</taxon>
        <taxon>Actinomycetota</taxon>
        <taxon>Actinomycetes</taxon>
        <taxon>Micromonosporales</taxon>
        <taxon>Micromonosporaceae</taxon>
        <taxon>Catenuloplanes</taxon>
    </lineage>
</organism>
<evidence type="ECO:0000259" key="2">
    <source>
        <dbReference type="PROSITE" id="PS50887"/>
    </source>
</evidence>
<dbReference type="Proteomes" id="UP001183629">
    <property type="component" value="Unassembled WGS sequence"/>
</dbReference>
<dbReference type="InterPro" id="IPR029787">
    <property type="entry name" value="Nucleotide_cyclase"/>
</dbReference>
<feature type="transmembrane region" description="Helical" evidence="1">
    <location>
        <begin position="299"/>
        <end position="322"/>
    </location>
</feature>
<dbReference type="PANTHER" id="PTHR46663:SF3">
    <property type="entry name" value="SLL0267 PROTEIN"/>
    <property type="match status" value="1"/>
</dbReference>
<dbReference type="SUPFAM" id="SSF55073">
    <property type="entry name" value="Nucleotide cyclase"/>
    <property type="match status" value="1"/>
</dbReference>
<comment type="caution">
    <text evidence="3">The sequence shown here is derived from an EMBL/GenBank/DDBJ whole genome shotgun (WGS) entry which is preliminary data.</text>
</comment>
<keyword evidence="1" id="KW-1133">Transmembrane helix</keyword>
<dbReference type="InterPro" id="IPR052163">
    <property type="entry name" value="DGC-Regulatory_Protein"/>
</dbReference>
<dbReference type="InterPro" id="IPR000160">
    <property type="entry name" value="GGDEF_dom"/>
</dbReference>
<dbReference type="PANTHER" id="PTHR46663">
    <property type="entry name" value="DIGUANYLATE CYCLASE DGCT-RELATED"/>
    <property type="match status" value="1"/>
</dbReference>
<dbReference type="AlphaFoldDB" id="A0AAE3ZWY5"/>
<dbReference type="Gene3D" id="3.30.70.270">
    <property type="match status" value="1"/>
</dbReference>
<feature type="transmembrane region" description="Helical" evidence="1">
    <location>
        <begin position="20"/>
        <end position="44"/>
    </location>
</feature>
<gene>
    <name evidence="3" type="ORF">J2S44_007839</name>
</gene>
<evidence type="ECO:0000313" key="4">
    <source>
        <dbReference type="Proteomes" id="UP001183629"/>
    </source>
</evidence>
<evidence type="ECO:0000256" key="1">
    <source>
        <dbReference type="SAM" id="Phobius"/>
    </source>
</evidence>
<keyword evidence="1" id="KW-0812">Transmembrane</keyword>
<proteinExistence type="predicted"/>
<name>A0AAE3ZWY5_9ACTN</name>
<keyword evidence="1" id="KW-0472">Membrane</keyword>
<evidence type="ECO:0000313" key="3">
    <source>
        <dbReference type="EMBL" id="MDR7327589.1"/>
    </source>
</evidence>
<dbReference type="Pfam" id="PF00990">
    <property type="entry name" value="GGDEF"/>
    <property type="match status" value="1"/>
</dbReference>
<keyword evidence="4" id="KW-1185">Reference proteome</keyword>
<dbReference type="RefSeq" id="WP_310425046.1">
    <property type="nucleotide sequence ID" value="NZ_JAVDYC010000001.1"/>
</dbReference>
<feature type="domain" description="GGDEF" evidence="2">
    <location>
        <begin position="366"/>
        <end position="499"/>
    </location>
</feature>
<accession>A0AAE3ZWY5</accession>
<reference evidence="3 4" key="1">
    <citation type="submission" date="2023-07" db="EMBL/GenBank/DDBJ databases">
        <title>Sequencing the genomes of 1000 actinobacteria strains.</title>
        <authorList>
            <person name="Klenk H.-P."/>
        </authorList>
    </citation>
    <scope>NUCLEOTIDE SEQUENCE [LARGE SCALE GENOMIC DNA]</scope>
    <source>
        <strain evidence="3 4">DSM 44711</strain>
    </source>
</reference>
<dbReference type="InterPro" id="IPR043128">
    <property type="entry name" value="Rev_trsase/Diguanyl_cyclase"/>
</dbReference>
<sequence>MEPVADRTAMSRFGLAITSLARKAAVGCAVLLCIGLVAGAAVYLSTTQASTRQSVLNAFDDRARLAAALTGDTLLASDPKTREWATKAFAGPVAGLDAALAAGSDASTPWLAVLNAQGTLLGASSASHAKAAAAMRADSGFRRAVESGTIAFGDVVTGTGPAMVHAFQPYPAFGDVVTGTGPAMVHAFQPYPALEGTRVLVVPVTVDSLRLLLRSVLSVTESRSYLVDGTDQVIVTAAETETGADVRDARLIAAAGKTGQGTVGDDHFFAAAVSGSDWRTIVVASRATLLAPVDSTARGAWLVFTAFATAVLLVLLIGASTLTSWARLAHARLHDPLTGLPNRTLFLARTEAAIARRRRQEPSGSGPVAALFLDLDGFKPVNDTYGHAVGDALLVQVAARLVAVTRPKDYVSRFGGDEFLVLCSGLDDENDAYAVADRIREELTEPYDVNGHHVRIGTSIGIAVLDTPTEQADTLINKADLALYRAKSNGRGRIERYVPDLADA</sequence>
<dbReference type="SMART" id="SM00267">
    <property type="entry name" value="GGDEF"/>
    <property type="match status" value="1"/>
</dbReference>